<sequence length="234" mass="24805">MIRMVMLLLRPLLRAVRWAPLAWAALASAAVVVLAALTRGAVVSCDAVVLARLSAGVLGATAGFGLVDPMAYDMLSAPVPRWLRMWLRTALAAGAALGAWGTTLALIVAFLPQNAPLLAGDLALEAATCVLTGLSGAAVAVRLRPRHGRAAALAGAAAQFALLSVTLFLTAELWLWPLQDDPQWPVAHRLWLVLLPLPAVCLALANRDAAARWRIGFVHRVDVGIRWVFPGRAL</sequence>
<feature type="transmembrane region" description="Helical" evidence="1">
    <location>
        <begin position="188"/>
        <end position="205"/>
    </location>
</feature>
<keyword evidence="1" id="KW-0812">Transmembrane</keyword>
<comment type="caution">
    <text evidence="2">The sequence shown here is derived from an EMBL/GenBank/DDBJ whole genome shotgun (WGS) entry which is preliminary data.</text>
</comment>
<feature type="transmembrane region" description="Helical" evidence="1">
    <location>
        <begin position="122"/>
        <end position="141"/>
    </location>
</feature>
<gene>
    <name evidence="2" type="ORF">F5972_24265</name>
</gene>
<name>A0A5J5JXV0_9ACTN</name>
<proteinExistence type="predicted"/>
<accession>A0A5J5JXV0</accession>
<organism evidence="2 3">
    <name type="scientific">Microbispora cellulosiformans</name>
    <dbReference type="NCBI Taxonomy" id="2614688"/>
    <lineage>
        <taxon>Bacteria</taxon>
        <taxon>Bacillati</taxon>
        <taxon>Actinomycetota</taxon>
        <taxon>Actinomycetes</taxon>
        <taxon>Streptosporangiales</taxon>
        <taxon>Streptosporangiaceae</taxon>
        <taxon>Microbispora</taxon>
    </lineage>
</organism>
<protein>
    <recommendedName>
        <fullName evidence="4">ABC transporter</fullName>
    </recommendedName>
</protein>
<feature type="transmembrane region" description="Helical" evidence="1">
    <location>
        <begin position="50"/>
        <end position="68"/>
    </location>
</feature>
<reference evidence="2 3" key="1">
    <citation type="submission" date="2019-09" db="EMBL/GenBank/DDBJ databases">
        <title>Screening of Novel Bioactive Compounds from Soil-Associated.</title>
        <authorList>
            <person name="Gong X."/>
        </authorList>
    </citation>
    <scope>NUCLEOTIDE SEQUENCE [LARGE SCALE GENOMIC DNA]</scope>
    <source>
        <strain evidence="2 3">Gxj-6</strain>
    </source>
</reference>
<dbReference type="EMBL" id="VYTZ01000008">
    <property type="protein sequence ID" value="KAA9376521.1"/>
    <property type="molecule type" value="Genomic_DNA"/>
</dbReference>
<evidence type="ECO:0000313" key="2">
    <source>
        <dbReference type="EMBL" id="KAA9376521.1"/>
    </source>
</evidence>
<keyword evidence="1" id="KW-0472">Membrane</keyword>
<evidence type="ECO:0000313" key="3">
    <source>
        <dbReference type="Proteomes" id="UP000327011"/>
    </source>
</evidence>
<dbReference type="Proteomes" id="UP000327011">
    <property type="component" value="Unassembled WGS sequence"/>
</dbReference>
<keyword evidence="1" id="KW-1133">Transmembrane helix</keyword>
<dbReference type="RefSeq" id="WP_150936150.1">
    <property type="nucleotide sequence ID" value="NZ_VYTZ01000008.1"/>
</dbReference>
<evidence type="ECO:0008006" key="4">
    <source>
        <dbReference type="Google" id="ProtNLM"/>
    </source>
</evidence>
<keyword evidence="3" id="KW-1185">Reference proteome</keyword>
<feature type="transmembrane region" description="Helical" evidence="1">
    <location>
        <begin position="89"/>
        <end position="110"/>
    </location>
</feature>
<evidence type="ECO:0000256" key="1">
    <source>
        <dbReference type="SAM" id="Phobius"/>
    </source>
</evidence>
<feature type="transmembrane region" description="Helical" evidence="1">
    <location>
        <begin position="153"/>
        <end position="176"/>
    </location>
</feature>
<dbReference type="AlphaFoldDB" id="A0A5J5JXV0"/>